<evidence type="ECO:0000313" key="2">
    <source>
        <dbReference type="EMBL" id="AWH14437.1"/>
    </source>
</evidence>
<dbReference type="Proteomes" id="UP000246238">
    <property type="component" value="Segment"/>
</dbReference>
<keyword evidence="3" id="KW-1185">Reference proteome</keyword>
<dbReference type="KEGG" id="vg:55608196"/>
<protein>
    <submittedName>
        <fullName evidence="2">Uncharacterized protein</fullName>
    </submittedName>
</protein>
<gene>
    <name evidence="2" type="primary">36</name>
    <name evidence="2" type="ORF">SEA_TCHEN_36</name>
</gene>
<sequence length="119" mass="13111">MGDRDLLPHQVRVHSLLGRYHPTMGRHRTAMQDLPRRIQPMPQDDSASGTAMTTSPDSSEYNTISDGVGREDRNQLDELTAEIGQRTGGKLLGEMTNQELLAAFAAGPVHFRGGEVVRE</sequence>
<organism evidence="2 3">
    <name type="scientific">Mycobacterium phage TChen</name>
    <dbReference type="NCBI Taxonomy" id="2163598"/>
    <lineage>
        <taxon>Viruses</taxon>
        <taxon>Duplodnaviria</taxon>
        <taxon>Heunggongvirae</taxon>
        <taxon>Uroviricota</taxon>
        <taxon>Caudoviricetes</taxon>
        <taxon>Gracegardnervirinae</taxon>
        <taxon>Thetabobvirus</taxon>
        <taxon>Thetabobvirus tchen</taxon>
        <taxon>Mycobacterium virus TChen</taxon>
    </lineage>
</organism>
<accession>A0A2S1PCZ5</accession>
<evidence type="ECO:0000313" key="3">
    <source>
        <dbReference type="Proteomes" id="UP000246238"/>
    </source>
</evidence>
<dbReference type="RefSeq" id="YP_009837992.1">
    <property type="nucleotide sequence ID" value="NC_048705.1"/>
</dbReference>
<proteinExistence type="predicted"/>
<feature type="compositionally biased region" description="Polar residues" evidence="1">
    <location>
        <begin position="45"/>
        <end position="65"/>
    </location>
</feature>
<dbReference type="EMBL" id="MH077585">
    <property type="protein sequence ID" value="AWH14437.1"/>
    <property type="molecule type" value="Genomic_DNA"/>
</dbReference>
<feature type="region of interest" description="Disordered" evidence="1">
    <location>
        <begin position="33"/>
        <end position="74"/>
    </location>
</feature>
<name>A0A2S1PCZ5_9CAUD</name>
<dbReference type="GeneID" id="55608196"/>
<evidence type="ECO:0000256" key="1">
    <source>
        <dbReference type="SAM" id="MobiDB-lite"/>
    </source>
</evidence>
<reference evidence="3" key="1">
    <citation type="submission" date="2018-03" db="EMBL/GenBank/DDBJ databases">
        <authorList>
            <person name="Keele B.F."/>
        </authorList>
    </citation>
    <scope>NUCLEOTIDE SEQUENCE [LARGE SCALE GENOMIC DNA]</scope>
</reference>